<dbReference type="InterPro" id="IPR016035">
    <property type="entry name" value="Acyl_Trfase/lysoPLipase"/>
</dbReference>
<dbReference type="InterPro" id="IPR003965">
    <property type="entry name" value="Fatty_acid_synthase"/>
</dbReference>
<dbReference type="Pfam" id="PF16073">
    <property type="entry name" value="SAT"/>
    <property type="match status" value="1"/>
</dbReference>
<evidence type="ECO:0000259" key="3">
    <source>
        <dbReference type="Pfam" id="PF17828"/>
    </source>
</evidence>
<dbReference type="Gene3D" id="1.20.1050.120">
    <property type="match status" value="1"/>
</dbReference>
<dbReference type="InterPro" id="IPR050830">
    <property type="entry name" value="Fungal_FAS"/>
</dbReference>
<name>A0AAW0DW19_9AGAR</name>
<dbReference type="FunFam" id="3.40.366.10:FF:000006">
    <property type="entry name" value="Fatty acid synthase beta subunit dehydratase"/>
    <property type="match status" value="1"/>
</dbReference>
<feature type="domain" description="Fatty acid synthase subunit beta N-terminal" evidence="3">
    <location>
        <begin position="19"/>
        <end position="146"/>
    </location>
</feature>
<feature type="domain" description="Starter acyltransferase (SAT)" evidence="2">
    <location>
        <begin position="176"/>
        <end position="428"/>
    </location>
</feature>
<dbReference type="GO" id="GO:0004312">
    <property type="term" value="F:fatty acid synthase activity"/>
    <property type="evidence" value="ECO:0007669"/>
    <property type="project" value="InterPro"/>
</dbReference>
<dbReference type="Gene3D" id="3.20.20.70">
    <property type="entry name" value="Aldolase class I"/>
    <property type="match status" value="1"/>
</dbReference>
<dbReference type="InterPro" id="IPR001227">
    <property type="entry name" value="Ac_transferase_dom_sf"/>
</dbReference>
<dbReference type="InterPro" id="IPR041099">
    <property type="entry name" value="FAS1_N"/>
</dbReference>
<evidence type="ECO:0000256" key="1">
    <source>
        <dbReference type="ARBA" id="ARBA00022679"/>
    </source>
</evidence>
<evidence type="ECO:0000259" key="2">
    <source>
        <dbReference type="Pfam" id="PF16073"/>
    </source>
</evidence>
<dbReference type="Proteomes" id="UP001362999">
    <property type="component" value="Unassembled WGS sequence"/>
</dbReference>
<protein>
    <submittedName>
        <fullName evidence="4">Acyl transferase/acyl hydrolase/lysophospholipase</fullName>
    </submittedName>
</protein>
<evidence type="ECO:0000313" key="4">
    <source>
        <dbReference type="EMBL" id="KAK7057294.1"/>
    </source>
</evidence>
<proteinExistence type="predicted"/>
<dbReference type="GO" id="GO:0016787">
    <property type="term" value="F:hydrolase activity"/>
    <property type="evidence" value="ECO:0007669"/>
    <property type="project" value="UniProtKB-KW"/>
</dbReference>
<dbReference type="InterPro" id="IPR032088">
    <property type="entry name" value="SAT"/>
</dbReference>
<keyword evidence="4" id="KW-0378">Hydrolase</keyword>
<dbReference type="Gene3D" id="3.40.366.10">
    <property type="entry name" value="Malonyl-Coenzyme A Acyl Carrier Protein, domain 2"/>
    <property type="match status" value="2"/>
</dbReference>
<dbReference type="EMBL" id="JAWWNJ010000004">
    <property type="protein sequence ID" value="KAK7057294.1"/>
    <property type="molecule type" value="Genomic_DNA"/>
</dbReference>
<evidence type="ECO:0000313" key="5">
    <source>
        <dbReference type="Proteomes" id="UP001362999"/>
    </source>
</evidence>
<sequence>MSTPSSSSFSLAGHPSIPTRPLIVSLGQIRVSIPVSTNPDEWISAEVLREDFVHQQSLVDAIDTTTQLENAQEATVELAARFLGFVAKKLGQLPESTAARTSLLLNVFNYFTSTYLHTQEVHCVVASFDTEVRKTVLSSYFLALAVLRENNVEVSSGPKSALLSAVADKKASVFALFGGQGTNEVYFDELQSLYDIYKPFVSSFLAGVTNDALIPLAAANSASPHYNFGLDVVSWLSGASPRPSTAYLASVPVSFPLIGLTQLAQYLVACNVAGMTPGQYRETISGATGHSQGIVSAVAISASDSFESFTANALKAIRWLFFSGLRGQQAFPVVALEPGIVADSIEGGEGMPTPMLSITGLKLTEVEAHIKKTNAHLAENAKLSVSLHNGPRAFVVTGPALSLYGLVTHLRKVRAPSGLDQSKTPFSQRKPVFSVRFLVVGVPYHSTYLSGATEKLIAEDLGGDELWKAEDLKIPVFNTEDGTDLRQLSTSITNSLCEQIFTKPIHWSTATNFPESATHAVDFGPGGLSGIGPLTAKNLDGRGVRVIVVGDRAKGDAELYNAERVRYEEWWSKKFAPGLVKTSDGTMYLDTPFSRLLGKPPIMVAGMTPSTVQAGFVSAVLNAGYHIELAGGGHYNAAALRSKMREFINVILL</sequence>
<dbReference type="Gene3D" id="6.20.240.10">
    <property type="match status" value="1"/>
</dbReference>
<reference evidence="4 5" key="1">
    <citation type="journal article" date="2024" name="J Genomics">
        <title>Draft genome sequencing and assembly of Favolaschia claudopus CIRM-BRFM 2984 isolated from oak limbs.</title>
        <authorList>
            <person name="Navarro D."/>
            <person name="Drula E."/>
            <person name="Chaduli D."/>
            <person name="Cazenave R."/>
            <person name="Ahrendt S."/>
            <person name="Wang J."/>
            <person name="Lipzen A."/>
            <person name="Daum C."/>
            <person name="Barry K."/>
            <person name="Grigoriev I.V."/>
            <person name="Favel A."/>
            <person name="Rosso M.N."/>
            <person name="Martin F."/>
        </authorList>
    </citation>
    <scope>NUCLEOTIDE SEQUENCE [LARGE SCALE GENOMIC DNA]</scope>
    <source>
        <strain evidence="4 5">CIRM-BRFM 2984</strain>
    </source>
</reference>
<accession>A0AAW0DW19</accession>
<dbReference type="GO" id="GO:0005835">
    <property type="term" value="C:fatty acid synthase complex"/>
    <property type="evidence" value="ECO:0007669"/>
    <property type="project" value="InterPro"/>
</dbReference>
<dbReference type="SUPFAM" id="SSF52151">
    <property type="entry name" value="FabD/lysophospholipase-like"/>
    <property type="match status" value="1"/>
</dbReference>
<dbReference type="PANTHER" id="PTHR10982:SF21">
    <property type="entry name" value="FATTY ACID SYNTHASE SUBUNIT BETA"/>
    <property type="match status" value="1"/>
</dbReference>
<organism evidence="4 5">
    <name type="scientific">Favolaschia claudopus</name>
    <dbReference type="NCBI Taxonomy" id="2862362"/>
    <lineage>
        <taxon>Eukaryota</taxon>
        <taxon>Fungi</taxon>
        <taxon>Dikarya</taxon>
        <taxon>Basidiomycota</taxon>
        <taxon>Agaricomycotina</taxon>
        <taxon>Agaricomycetes</taxon>
        <taxon>Agaricomycetidae</taxon>
        <taxon>Agaricales</taxon>
        <taxon>Marasmiineae</taxon>
        <taxon>Mycenaceae</taxon>
        <taxon>Favolaschia</taxon>
    </lineage>
</organism>
<dbReference type="Pfam" id="PF17828">
    <property type="entry name" value="FAS_N"/>
    <property type="match status" value="1"/>
</dbReference>
<dbReference type="AlphaFoldDB" id="A0AAW0DW19"/>
<keyword evidence="1 4" id="KW-0808">Transferase</keyword>
<dbReference type="InterPro" id="IPR013785">
    <property type="entry name" value="Aldolase_TIM"/>
</dbReference>
<dbReference type="PRINTS" id="PR01483">
    <property type="entry name" value="FASYNTHASE"/>
</dbReference>
<comment type="caution">
    <text evidence="4">The sequence shown here is derived from an EMBL/GenBank/DDBJ whole genome shotgun (WGS) entry which is preliminary data.</text>
</comment>
<gene>
    <name evidence="4" type="ORF">R3P38DRAFT_3545092</name>
</gene>
<dbReference type="PANTHER" id="PTHR10982">
    <property type="entry name" value="MALONYL COA-ACYL CARRIER PROTEIN TRANSACYLASE"/>
    <property type="match status" value="1"/>
</dbReference>
<keyword evidence="5" id="KW-1185">Reference proteome</keyword>
<dbReference type="GO" id="GO:0006633">
    <property type="term" value="P:fatty acid biosynthetic process"/>
    <property type="evidence" value="ECO:0007669"/>
    <property type="project" value="InterPro"/>
</dbReference>